<proteinExistence type="predicted"/>
<comment type="caution">
    <text evidence="1">The sequence shown here is derived from an EMBL/GenBank/DDBJ whole genome shotgun (WGS) entry which is preliminary data.</text>
</comment>
<organism evidence="1 2">
    <name type="scientific">Dietzia maris</name>
    <dbReference type="NCBI Taxonomy" id="37915"/>
    <lineage>
        <taxon>Bacteria</taxon>
        <taxon>Bacillati</taxon>
        <taxon>Actinomycetota</taxon>
        <taxon>Actinomycetes</taxon>
        <taxon>Mycobacteriales</taxon>
        <taxon>Dietziaceae</taxon>
        <taxon>Dietzia</taxon>
    </lineage>
</organism>
<evidence type="ECO:0000313" key="1">
    <source>
        <dbReference type="EMBL" id="RBA29109.1"/>
    </source>
</evidence>
<name>A0A365P3J3_9ACTN</name>
<dbReference type="Proteomes" id="UP000252187">
    <property type="component" value="Unassembled WGS sequence"/>
</dbReference>
<dbReference type="EMBL" id="QNTT01000129">
    <property type="protein sequence ID" value="RBA29109.1"/>
    <property type="molecule type" value="Genomic_DNA"/>
</dbReference>
<accession>A0A365P3J3</accession>
<sequence length="80" mass="8790">MQDKPGQQLHSFETVTAEGDVILAETRLVVTAGVETVWQYERDRLADVRLAQRCLDCGDIVTPPAEGVTCWPCLNSSADL</sequence>
<gene>
    <name evidence="1" type="ORF">DQ226_18585</name>
</gene>
<evidence type="ECO:0000313" key="2">
    <source>
        <dbReference type="Proteomes" id="UP000252187"/>
    </source>
</evidence>
<dbReference type="AlphaFoldDB" id="A0A365P3J3"/>
<reference evidence="1 2" key="1">
    <citation type="submission" date="2018-06" db="EMBL/GenBank/DDBJ databases">
        <title>Whole genome sequencing of four bacterial strains from South Shetland trench revealing bio-synthetic gene clusters.</title>
        <authorList>
            <person name="Abdel-Mageed W.M."/>
            <person name="Lehri B."/>
            <person name="Jarmusch S.A."/>
            <person name="Miranda K."/>
            <person name="Goodfellow M."/>
            <person name="Jaspars M."/>
            <person name="Karlyshev A.V."/>
        </authorList>
    </citation>
    <scope>NUCLEOTIDE SEQUENCE [LARGE SCALE GENOMIC DNA]</scope>
    <source>
        <strain evidence="1 2">SST1</strain>
    </source>
</reference>
<protein>
    <submittedName>
        <fullName evidence="1">Uncharacterized protein</fullName>
    </submittedName>
</protein>